<keyword evidence="3" id="KW-1185">Reference proteome</keyword>
<accession>A0A0F7ZMD5</accession>
<protein>
    <submittedName>
        <fullName evidence="2">Uncharacterized protein</fullName>
    </submittedName>
</protein>
<dbReference type="AlphaFoldDB" id="A0A0F7ZMD5"/>
<name>A0A0F7ZMD5_9HYPO</name>
<proteinExistence type="predicted"/>
<sequence length="272" mass="27226">MKFQAVTAVASIVGVAVAAPAQRTETEGKSLLSRAADRFCGRCYEPCGVAAVGVPAIPAYGGGLFARGEQKGQNKQKTQAASGRCSFCRHLSIGAPRCGAYAGVAGYTTGVAVAAPAYAPIATYAAYAPPPVAAYAPPPVAAYAPPPVATYAAAAYAPAPVATYAANYAVEAVAAPVPVATYAPVPTYVAAAPAVAAPIAAAPAIPEPVVAAPAYAAPIATYAAAPAYPVPAYPPPPAYGNYYNDRRPNYAYSQGGRSDSDASVVNDIEVVA</sequence>
<evidence type="ECO:0000313" key="3">
    <source>
        <dbReference type="Proteomes" id="UP000054481"/>
    </source>
</evidence>
<evidence type="ECO:0000256" key="1">
    <source>
        <dbReference type="SAM" id="SignalP"/>
    </source>
</evidence>
<reference evidence="2 3" key="1">
    <citation type="journal article" date="2014" name="Genome Biol. Evol.">
        <title>Comparative genomics and transcriptomics analyses reveal divergent lifestyle features of nematode endoparasitic fungus Hirsutella minnesotensis.</title>
        <authorList>
            <person name="Lai Y."/>
            <person name="Liu K."/>
            <person name="Zhang X."/>
            <person name="Zhang X."/>
            <person name="Li K."/>
            <person name="Wang N."/>
            <person name="Shu C."/>
            <person name="Wu Y."/>
            <person name="Wang C."/>
            <person name="Bushley K.E."/>
            <person name="Xiang M."/>
            <person name="Liu X."/>
        </authorList>
    </citation>
    <scope>NUCLEOTIDE SEQUENCE [LARGE SCALE GENOMIC DNA]</scope>
    <source>
        <strain evidence="2 3">3608</strain>
    </source>
</reference>
<gene>
    <name evidence="2" type="ORF">HIM_08645</name>
</gene>
<feature type="signal peptide" evidence="1">
    <location>
        <begin position="1"/>
        <end position="18"/>
    </location>
</feature>
<organism evidence="2 3">
    <name type="scientific">Hirsutella minnesotensis 3608</name>
    <dbReference type="NCBI Taxonomy" id="1043627"/>
    <lineage>
        <taxon>Eukaryota</taxon>
        <taxon>Fungi</taxon>
        <taxon>Dikarya</taxon>
        <taxon>Ascomycota</taxon>
        <taxon>Pezizomycotina</taxon>
        <taxon>Sordariomycetes</taxon>
        <taxon>Hypocreomycetidae</taxon>
        <taxon>Hypocreales</taxon>
        <taxon>Ophiocordycipitaceae</taxon>
        <taxon>Hirsutella</taxon>
    </lineage>
</organism>
<evidence type="ECO:0000313" key="2">
    <source>
        <dbReference type="EMBL" id="KJZ71965.1"/>
    </source>
</evidence>
<feature type="chain" id="PRO_5002525897" evidence="1">
    <location>
        <begin position="19"/>
        <end position="272"/>
    </location>
</feature>
<dbReference type="EMBL" id="KQ030556">
    <property type="protein sequence ID" value="KJZ71965.1"/>
    <property type="molecule type" value="Genomic_DNA"/>
</dbReference>
<keyword evidence="1" id="KW-0732">Signal</keyword>
<dbReference type="Proteomes" id="UP000054481">
    <property type="component" value="Unassembled WGS sequence"/>
</dbReference>